<name>A0A2W5A1B0_9SPHN</name>
<proteinExistence type="predicted"/>
<reference evidence="1 2" key="1">
    <citation type="submission" date="2017-08" db="EMBL/GenBank/DDBJ databases">
        <title>Infants hospitalized years apart are colonized by the same room-sourced microbial strains.</title>
        <authorList>
            <person name="Brooks B."/>
            <person name="Olm M.R."/>
            <person name="Firek B.A."/>
            <person name="Baker R."/>
            <person name="Thomas B.C."/>
            <person name="Morowitz M.J."/>
            <person name="Banfield J.F."/>
        </authorList>
    </citation>
    <scope>NUCLEOTIDE SEQUENCE [LARGE SCALE GENOMIC DNA]</scope>
    <source>
        <strain evidence="1">S2_018_000_R2_101</strain>
    </source>
</reference>
<dbReference type="EMBL" id="QFNN01000134">
    <property type="protein sequence ID" value="PZO87386.1"/>
    <property type="molecule type" value="Genomic_DNA"/>
</dbReference>
<evidence type="ECO:0000313" key="2">
    <source>
        <dbReference type="Proteomes" id="UP000249066"/>
    </source>
</evidence>
<dbReference type="Proteomes" id="UP000249066">
    <property type="component" value="Unassembled WGS sequence"/>
</dbReference>
<protein>
    <submittedName>
        <fullName evidence="1">Uncharacterized protein</fullName>
    </submittedName>
</protein>
<organism evidence="1 2">
    <name type="scientific">Sphingomonas sanxanigenens</name>
    <dbReference type="NCBI Taxonomy" id="397260"/>
    <lineage>
        <taxon>Bacteria</taxon>
        <taxon>Pseudomonadati</taxon>
        <taxon>Pseudomonadota</taxon>
        <taxon>Alphaproteobacteria</taxon>
        <taxon>Sphingomonadales</taxon>
        <taxon>Sphingomonadaceae</taxon>
        <taxon>Sphingomonas</taxon>
    </lineage>
</organism>
<dbReference type="AlphaFoldDB" id="A0A2W5A1B0"/>
<comment type="caution">
    <text evidence="1">The sequence shown here is derived from an EMBL/GenBank/DDBJ whole genome shotgun (WGS) entry which is preliminary data.</text>
</comment>
<sequence length="81" mass="9387">MCRVQEAYQRDRAACTEFENVRVIAEKAANAWRQEGILAEDREARRIKVRANAKVIALRRQQTKEADRLLSENPDRGFADL</sequence>
<accession>A0A2W5A1B0</accession>
<gene>
    <name evidence="1" type="ORF">DI623_14840</name>
</gene>
<evidence type="ECO:0000313" key="1">
    <source>
        <dbReference type="EMBL" id="PZO87386.1"/>
    </source>
</evidence>